<keyword evidence="8 10" id="KW-0648">Protein biosynthesis</keyword>
<dbReference type="EMBL" id="FOOX01000013">
    <property type="protein sequence ID" value="SFG98985.1"/>
    <property type="molecule type" value="Genomic_DNA"/>
</dbReference>
<dbReference type="NCBIfam" id="TIGR00398">
    <property type="entry name" value="metG"/>
    <property type="match status" value="1"/>
</dbReference>
<dbReference type="NCBIfam" id="NF008900">
    <property type="entry name" value="PRK12267.1"/>
    <property type="match status" value="1"/>
</dbReference>
<dbReference type="OrthoDB" id="9810191at2"/>
<dbReference type="GO" id="GO:0004825">
    <property type="term" value="F:methionine-tRNA ligase activity"/>
    <property type="evidence" value="ECO:0007669"/>
    <property type="project" value="UniProtKB-UniRule"/>
</dbReference>
<proteinExistence type="inferred from homology"/>
<keyword evidence="4 10" id="KW-0963">Cytoplasm</keyword>
<dbReference type="Proteomes" id="UP000199337">
    <property type="component" value="Unassembled WGS sequence"/>
</dbReference>
<keyword evidence="10" id="KW-0479">Metal-binding</keyword>
<evidence type="ECO:0000256" key="10">
    <source>
        <dbReference type="HAMAP-Rule" id="MF_01228"/>
    </source>
</evidence>
<feature type="short sequence motif" description="'HIGH' region" evidence="10">
    <location>
        <begin position="14"/>
        <end position="24"/>
    </location>
</feature>
<keyword evidence="9 10" id="KW-0030">Aminoacyl-tRNA synthetase</keyword>
<dbReference type="InterPro" id="IPR041872">
    <property type="entry name" value="Anticodon_Met"/>
</dbReference>
<dbReference type="HAMAP" id="MF_01228">
    <property type="entry name" value="Met_tRNA_synth_type2"/>
    <property type="match status" value="1"/>
</dbReference>
<dbReference type="RefSeq" id="WP_092472726.1">
    <property type="nucleotide sequence ID" value="NZ_FOOX01000013.1"/>
</dbReference>
<dbReference type="InterPro" id="IPR001412">
    <property type="entry name" value="aa-tRNA-synth_I_CS"/>
</dbReference>
<evidence type="ECO:0000256" key="8">
    <source>
        <dbReference type="ARBA" id="ARBA00022917"/>
    </source>
</evidence>
<evidence type="ECO:0000256" key="6">
    <source>
        <dbReference type="ARBA" id="ARBA00022741"/>
    </source>
</evidence>
<feature type="domain" description="Methionyl/Leucyl tRNA synthetase" evidence="11">
    <location>
        <begin position="157"/>
        <end position="361"/>
    </location>
</feature>
<dbReference type="InterPro" id="IPR015413">
    <property type="entry name" value="Methionyl/Leucyl_tRNA_Synth"/>
</dbReference>
<protein>
    <recommendedName>
        <fullName evidence="10">Methionine--tRNA ligase</fullName>
        <ecNumber evidence="10">6.1.1.10</ecNumber>
    </recommendedName>
    <alternativeName>
        <fullName evidence="10">Methionyl-tRNA synthetase</fullName>
        <shortName evidence="10">MetRS</shortName>
    </alternativeName>
</protein>
<dbReference type="SUPFAM" id="SSF47323">
    <property type="entry name" value="Anticodon-binding domain of a subclass of class I aminoacyl-tRNA synthetases"/>
    <property type="match status" value="1"/>
</dbReference>
<dbReference type="GO" id="GO:0006431">
    <property type="term" value="P:methionyl-tRNA aminoacylation"/>
    <property type="evidence" value="ECO:0007669"/>
    <property type="project" value="UniProtKB-UniRule"/>
</dbReference>
<comment type="function">
    <text evidence="1 10">Is required not only for elongation of protein synthesis but also for the initiation of all mRNA translation through initiator tRNA(fMet) aminoacylation.</text>
</comment>
<evidence type="ECO:0000313" key="13">
    <source>
        <dbReference type="EMBL" id="SFG98985.1"/>
    </source>
</evidence>
<keyword evidence="14" id="KW-1185">Reference proteome</keyword>
<reference evidence="14" key="1">
    <citation type="submission" date="2016-10" db="EMBL/GenBank/DDBJ databases">
        <authorList>
            <person name="Varghese N."/>
            <person name="Submissions S."/>
        </authorList>
    </citation>
    <scope>NUCLEOTIDE SEQUENCE [LARGE SCALE GENOMIC DNA]</scope>
    <source>
        <strain evidence="14">DSM 17038</strain>
    </source>
</reference>
<dbReference type="STRING" id="341036.SAMN05660649_03422"/>
<dbReference type="Gene3D" id="3.40.50.620">
    <property type="entry name" value="HUPs"/>
    <property type="match status" value="1"/>
</dbReference>
<feature type="binding site" evidence="10">
    <location>
        <position position="146"/>
    </location>
    <ligand>
        <name>Zn(2+)</name>
        <dbReference type="ChEBI" id="CHEBI:29105"/>
    </ligand>
</feature>
<feature type="binding site" evidence="10">
    <location>
        <position position="149"/>
    </location>
    <ligand>
        <name>Zn(2+)</name>
        <dbReference type="ChEBI" id="CHEBI:29105"/>
    </ligand>
</feature>
<dbReference type="PRINTS" id="PR01041">
    <property type="entry name" value="TRNASYNTHMET"/>
</dbReference>
<dbReference type="AlphaFoldDB" id="A0A1I2WCE6"/>
<feature type="binding site" evidence="10">
    <location>
        <position position="132"/>
    </location>
    <ligand>
        <name>Zn(2+)</name>
        <dbReference type="ChEBI" id="CHEBI:29105"/>
    </ligand>
</feature>
<comment type="subcellular location">
    <subcellularLocation>
        <location evidence="2 10">Cytoplasm</location>
    </subcellularLocation>
</comment>
<dbReference type="CDD" id="cd00814">
    <property type="entry name" value="MetRS_core"/>
    <property type="match status" value="1"/>
</dbReference>
<feature type="binding site" evidence="10">
    <location>
        <position position="129"/>
    </location>
    <ligand>
        <name>Zn(2+)</name>
        <dbReference type="ChEBI" id="CHEBI:29105"/>
    </ligand>
</feature>
<dbReference type="CDD" id="cd07957">
    <property type="entry name" value="Anticodon_Ia_Met"/>
    <property type="match status" value="1"/>
</dbReference>
<dbReference type="InterPro" id="IPR014729">
    <property type="entry name" value="Rossmann-like_a/b/a_fold"/>
</dbReference>
<dbReference type="SUPFAM" id="SSF52374">
    <property type="entry name" value="Nucleotidylyl transferase"/>
    <property type="match status" value="1"/>
</dbReference>
<evidence type="ECO:0000313" key="14">
    <source>
        <dbReference type="Proteomes" id="UP000199337"/>
    </source>
</evidence>
<sequence length="518" mass="59404">MSDKKTFYITTPIYYPSDKLHIGHAYTTVAADAMARYKRLTGYDVWFLTGSDEHGQKIERSARERGQTPLEYVDKIVAGFQNLWQKLNVSNNDFIRTTEERHKRVVQKIFQKLYDQGDIYKSSYEGWYCTPCETFWTEGRLEEGNCPDCGRPVELLREESYFFKMSKYADRMLKHIEDNPDFIQPVSRRNEMVSFIKSGLEDLCVSRTTFDWGIQVPFDPKHVIYVWVDALTNYISALGYGEEHDELYQKYWPADIHLVGKDIVRFHTIIWPMILMAVDLPLPKQVVGHGWLLLESGKMSKSKGNVVDPLVLIDKYGVDAIRYYLLRELPFGADGYYSEEALVHRINQDLANDFGNLFNRTCAMVYKYFKGQLEAPGAPEGPDAELIELAEKTPGAVEDLMERREISNALAAILRLAGRANKYLEETAPWALAKDPEKQGRLNTVLYNVAEVLRIATVMITPFMPGLPGRAWPLLGMEDRPELQGWDSLEWGKLPGGTVLKRGEPLFPRIDPATLEVE</sequence>
<evidence type="ECO:0000256" key="5">
    <source>
        <dbReference type="ARBA" id="ARBA00022598"/>
    </source>
</evidence>
<dbReference type="FunFam" id="1.10.730.10:FF:000026">
    <property type="entry name" value="Methionine--tRNA ligase"/>
    <property type="match status" value="1"/>
</dbReference>
<feature type="domain" description="Methionyl-tRNA synthetase anticodon-binding" evidence="12">
    <location>
        <begin position="383"/>
        <end position="511"/>
    </location>
</feature>
<organism evidence="13 14">
    <name type="scientific">Desulfotruncus arcticus DSM 17038</name>
    <dbReference type="NCBI Taxonomy" id="1121424"/>
    <lineage>
        <taxon>Bacteria</taxon>
        <taxon>Bacillati</taxon>
        <taxon>Bacillota</taxon>
        <taxon>Clostridia</taxon>
        <taxon>Eubacteriales</taxon>
        <taxon>Desulfallaceae</taxon>
        <taxon>Desulfotruncus</taxon>
    </lineage>
</organism>
<gene>
    <name evidence="10" type="primary">metG</name>
    <name evidence="13" type="ORF">SAMN05660649_03422</name>
</gene>
<evidence type="ECO:0000256" key="4">
    <source>
        <dbReference type="ARBA" id="ARBA00022490"/>
    </source>
</evidence>
<comment type="subunit">
    <text evidence="10">Monomer.</text>
</comment>
<comment type="cofactor">
    <cofactor evidence="10">
        <name>Zn(2+)</name>
        <dbReference type="ChEBI" id="CHEBI:29105"/>
    </cofactor>
    <text evidence="10">Binds 1 zinc ion per subunit.</text>
</comment>
<dbReference type="InterPro" id="IPR033911">
    <property type="entry name" value="MetRS_core"/>
</dbReference>
<accession>A0A1I2WCE6</accession>
<evidence type="ECO:0000259" key="11">
    <source>
        <dbReference type="Pfam" id="PF09334"/>
    </source>
</evidence>
<comment type="caution">
    <text evidence="10">Lacks conserved residue(s) required for the propagation of feature annotation.</text>
</comment>
<evidence type="ECO:0000259" key="12">
    <source>
        <dbReference type="Pfam" id="PF19303"/>
    </source>
</evidence>
<dbReference type="InterPro" id="IPR009080">
    <property type="entry name" value="tRNAsynth_Ia_anticodon-bd"/>
</dbReference>
<keyword evidence="10" id="KW-0862">Zinc</keyword>
<feature type="domain" description="Methionyl/Leucyl tRNA synthetase" evidence="11">
    <location>
        <begin position="8"/>
        <end position="150"/>
    </location>
</feature>
<keyword evidence="7 10" id="KW-0067">ATP-binding</keyword>
<dbReference type="GO" id="GO:0046872">
    <property type="term" value="F:metal ion binding"/>
    <property type="evidence" value="ECO:0007669"/>
    <property type="project" value="UniProtKB-KW"/>
</dbReference>
<dbReference type="GO" id="GO:0005524">
    <property type="term" value="F:ATP binding"/>
    <property type="evidence" value="ECO:0007669"/>
    <property type="project" value="UniProtKB-UniRule"/>
</dbReference>
<keyword evidence="5 10" id="KW-0436">Ligase</keyword>
<comment type="catalytic activity">
    <reaction evidence="10">
        <text>tRNA(Met) + L-methionine + ATP = L-methionyl-tRNA(Met) + AMP + diphosphate</text>
        <dbReference type="Rhea" id="RHEA:13481"/>
        <dbReference type="Rhea" id="RHEA-COMP:9667"/>
        <dbReference type="Rhea" id="RHEA-COMP:9698"/>
        <dbReference type="ChEBI" id="CHEBI:30616"/>
        <dbReference type="ChEBI" id="CHEBI:33019"/>
        <dbReference type="ChEBI" id="CHEBI:57844"/>
        <dbReference type="ChEBI" id="CHEBI:78442"/>
        <dbReference type="ChEBI" id="CHEBI:78530"/>
        <dbReference type="ChEBI" id="CHEBI:456215"/>
        <dbReference type="EC" id="6.1.1.10"/>
    </reaction>
</comment>
<dbReference type="PANTHER" id="PTHR43326:SF1">
    <property type="entry name" value="METHIONINE--TRNA LIGASE, MITOCHONDRIAL"/>
    <property type="match status" value="1"/>
</dbReference>
<evidence type="ECO:0000256" key="3">
    <source>
        <dbReference type="ARBA" id="ARBA00006590"/>
    </source>
</evidence>
<evidence type="ECO:0000256" key="7">
    <source>
        <dbReference type="ARBA" id="ARBA00022840"/>
    </source>
</evidence>
<dbReference type="Pfam" id="PF09334">
    <property type="entry name" value="tRNA-synt_1g"/>
    <property type="match status" value="2"/>
</dbReference>
<evidence type="ECO:0000256" key="2">
    <source>
        <dbReference type="ARBA" id="ARBA00004496"/>
    </source>
</evidence>
<dbReference type="PROSITE" id="PS00178">
    <property type="entry name" value="AA_TRNA_LIGASE_I"/>
    <property type="match status" value="1"/>
</dbReference>
<dbReference type="EC" id="6.1.1.10" evidence="10"/>
<name>A0A1I2WCE6_9FIRM</name>
<evidence type="ECO:0000256" key="9">
    <source>
        <dbReference type="ARBA" id="ARBA00023146"/>
    </source>
</evidence>
<dbReference type="InterPro" id="IPR023457">
    <property type="entry name" value="Met-tRNA_synth_2"/>
</dbReference>
<dbReference type="GO" id="GO:0005737">
    <property type="term" value="C:cytoplasm"/>
    <property type="evidence" value="ECO:0007669"/>
    <property type="project" value="UniProtKB-SubCell"/>
</dbReference>
<dbReference type="Gene3D" id="2.170.220.10">
    <property type="match status" value="1"/>
</dbReference>
<evidence type="ECO:0000256" key="1">
    <source>
        <dbReference type="ARBA" id="ARBA00003314"/>
    </source>
</evidence>
<dbReference type="FunFam" id="2.170.220.10:FF:000002">
    <property type="entry name" value="Methionine--tRNA ligase"/>
    <property type="match status" value="1"/>
</dbReference>
<keyword evidence="6 10" id="KW-0547">Nucleotide-binding</keyword>
<dbReference type="PANTHER" id="PTHR43326">
    <property type="entry name" value="METHIONYL-TRNA SYNTHETASE"/>
    <property type="match status" value="1"/>
</dbReference>
<dbReference type="Pfam" id="PF19303">
    <property type="entry name" value="Anticodon_3"/>
    <property type="match status" value="1"/>
</dbReference>
<comment type="similarity">
    <text evidence="3 10">Belongs to the class-I aminoacyl-tRNA synthetase family. MetG type 2A subfamily.</text>
</comment>
<dbReference type="Gene3D" id="1.10.730.10">
    <property type="entry name" value="Isoleucyl-tRNA Synthetase, Domain 1"/>
    <property type="match status" value="1"/>
</dbReference>
<feature type="short sequence motif" description="'KMSKS' region" evidence="10">
    <location>
        <begin position="298"/>
        <end position="302"/>
    </location>
</feature>
<dbReference type="InterPro" id="IPR014758">
    <property type="entry name" value="Met-tRNA_synth"/>
</dbReference>